<keyword evidence="3" id="KW-1185">Reference proteome</keyword>
<name>A0AAV4XU17_CAEEX</name>
<feature type="region of interest" description="Disordered" evidence="1">
    <location>
        <begin position="39"/>
        <end position="80"/>
    </location>
</feature>
<dbReference type="AlphaFoldDB" id="A0AAV4XU17"/>
<sequence>MSYQNNNPYHLLLHEITPGITLLCKRGHCNLDQKHLRDTFNRNRNRNPYSRASPKRERERVKKKKHEHLKLKTLSHDRFT</sequence>
<comment type="caution">
    <text evidence="2">The sequence shown here is derived from an EMBL/GenBank/DDBJ whole genome shotgun (WGS) entry which is preliminary data.</text>
</comment>
<dbReference type="Proteomes" id="UP001054945">
    <property type="component" value="Unassembled WGS sequence"/>
</dbReference>
<dbReference type="EMBL" id="BPLR01018270">
    <property type="protein sequence ID" value="GIY98222.1"/>
    <property type="molecule type" value="Genomic_DNA"/>
</dbReference>
<protein>
    <submittedName>
        <fullName evidence="2">Uncharacterized protein</fullName>
    </submittedName>
</protein>
<evidence type="ECO:0000313" key="2">
    <source>
        <dbReference type="EMBL" id="GIY98222.1"/>
    </source>
</evidence>
<feature type="compositionally biased region" description="Basic residues" evidence="1">
    <location>
        <begin position="61"/>
        <end position="73"/>
    </location>
</feature>
<accession>A0AAV4XU17</accession>
<evidence type="ECO:0000313" key="3">
    <source>
        <dbReference type="Proteomes" id="UP001054945"/>
    </source>
</evidence>
<evidence type="ECO:0000256" key="1">
    <source>
        <dbReference type="SAM" id="MobiDB-lite"/>
    </source>
</evidence>
<gene>
    <name evidence="2" type="ORF">CEXT_493371</name>
</gene>
<proteinExistence type="predicted"/>
<reference evidence="2 3" key="1">
    <citation type="submission" date="2021-06" db="EMBL/GenBank/DDBJ databases">
        <title>Caerostris extrusa draft genome.</title>
        <authorList>
            <person name="Kono N."/>
            <person name="Arakawa K."/>
        </authorList>
    </citation>
    <scope>NUCLEOTIDE SEQUENCE [LARGE SCALE GENOMIC DNA]</scope>
</reference>
<organism evidence="2 3">
    <name type="scientific">Caerostris extrusa</name>
    <name type="common">Bark spider</name>
    <name type="synonym">Caerostris bankana</name>
    <dbReference type="NCBI Taxonomy" id="172846"/>
    <lineage>
        <taxon>Eukaryota</taxon>
        <taxon>Metazoa</taxon>
        <taxon>Ecdysozoa</taxon>
        <taxon>Arthropoda</taxon>
        <taxon>Chelicerata</taxon>
        <taxon>Arachnida</taxon>
        <taxon>Araneae</taxon>
        <taxon>Araneomorphae</taxon>
        <taxon>Entelegynae</taxon>
        <taxon>Araneoidea</taxon>
        <taxon>Araneidae</taxon>
        <taxon>Caerostris</taxon>
    </lineage>
</organism>